<feature type="compositionally biased region" description="Polar residues" evidence="1">
    <location>
        <begin position="169"/>
        <end position="182"/>
    </location>
</feature>
<gene>
    <name evidence="2" type="ORF">RDB_LOCUS184479</name>
</gene>
<dbReference type="AlphaFoldDB" id="A0A8H3HT79"/>
<evidence type="ECO:0000313" key="3">
    <source>
        <dbReference type="Proteomes" id="UP000663853"/>
    </source>
</evidence>
<feature type="region of interest" description="Disordered" evidence="1">
    <location>
        <begin position="438"/>
        <end position="457"/>
    </location>
</feature>
<dbReference type="SUPFAM" id="SSF57997">
    <property type="entry name" value="Tropomyosin"/>
    <property type="match status" value="1"/>
</dbReference>
<feature type="region of interest" description="Disordered" evidence="1">
    <location>
        <begin position="222"/>
        <end position="245"/>
    </location>
</feature>
<comment type="caution">
    <text evidence="2">The sequence shown here is derived from an EMBL/GenBank/DDBJ whole genome shotgun (WGS) entry which is preliminary data.</text>
</comment>
<feature type="compositionally biased region" description="Basic and acidic residues" evidence="1">
    <location>
        <begin position="443"/>
        <end position="457"/>
    </location>
</feature>
<evidence type="ECO:0000313" key="2">
    <source>
        <dbReference type="EMBL" id="CAE6537746.1"/>
    </source>
</evidence>
<feature type="compositionally biased region" description="Basic and acidic residues" evidence="1">
    <location>
        <begin position="222"/>
        <end position="235"/>
    </location>
</feature>
<name>A0A8H3HT79_9AGAM</name>
<evidence type="ECO:0000256" key="1">
    <source>
        <dbReference type="SAM" id="MobiDB-lite"/>
    </source>
</evidence>
<dbReference type="EMBL" id="CAJMXA010004231">
    <property type="protein sequence ID" value="CAE6537746.1"/>
    <property type="molecule type" value="Genomic_DNA"/>
</dbReference>
<accession>A0A8H3HT79</accession>
<feature type="region of interest" description="Disordered" evidence="1">
    <location>
        <begin position="351"/>
        <end position="379"/>
    </location>
</feature>
<dbReference type="Gene3D" id="1.10.287.1490">
    <property type="match status" value="1"/>
</dbReference>
<proteinExistence type="predicted"/>
<protein>
    <submittedName>
        <fullName evidence="2">Uncharacterized protein</fullName>
    </submittedName>
</protein>
<reference evidence="2" key="1">
    <citation type="submission" date="2021-01" db="EMBL/GenBank/DDBJ databases">
        <authorList>
            <person name="Kaushik A."/>
        </authorList>
    </citation>
    <scope>NUCLEOTIDE SEQUENCE</scope>
    <source>
        <strain evidence="2">AG6-10EEA</strain>
    </source>
</reference>
<feature type="compositionally biased region" description="Polar residues" evidence="1">
    <location>
        <begin position="357"/>
        <end position="375"/>
    </location>
</feature>
<dbReference type="Proteomes" id="UP000663853">
    <property type="component" value="Unassembled WGS sequence"/>
</dbReference>
<organism evidence="2 3">
    <name type="scientific">Rhizoctonia solani</name>
    <dbReference type="NCBI Taxonomy" id="456999"/>
    <lineage>
        <taxon>Eukaryota</taxon>
        <taxon>Fungi</taxon>
        <taxon>Dikarya</taxon>
        <taxon>Basidiomycota</taxon>
        <taxon>Agaricomycotina</taxon>
        <taxon>Agaricomycetes</taxon>
        <taxon>Cantharellales</taxon>
        <taxon>Ceratobasidiaceae</taxon>
        <taxon>Rhizoctonia</taxon>
    </lineage>
</organism>
<sequence length="457" mass="51414">MQDDPVYYVQRTVQITPKSPSEVLPQEQTLCSWLRSFGDIWHFRPFCIEENGAVVSSYSPNTAIVVFHSPVAARYTLDSSRNETNVSFWRTKLLRAQTLGKTGNLYQAFLVEIVPKLRQELKDQHPGLSGPSHFPKTQLRTSGLDDYEPPLKRPRIEDSETTPDGGNGTSNQVSTSKSFETPSTIPNTIEWAYARIAQLEAELDTTKAARDMAVSEQEVIRTAHQTERRARREAMTQKSAAEAALSRREIGQDRLLSDLEAALAQKSALSTDLDGLRKRFAAAEDKLRLVQSSFDEIENCHGRIKSLELELGTAQDLVHKLQLQNSQLEQHKTNPDTTELDGARARIKELKSKTKQSKTNLNSTQEQLVSTQKSLESMERKYSSARRRYESAKSKLGTYKGRLEDERILTKKLRDTLTPAAYQSLGAMHETLGALLSAMGHPSARERGEIRPKEESD</sequence>
<feature type="region of interest" description="Disordered" evidence="1">
    <location>
        <begin position="123"/>
        <end position="182"/>
    </location>
</feature>
<feature type="compositionally biased region" description="Basic and acidic residues" evidence="1">
    <location>
        <begin position="149"/>
        <end position="158"/>
    </location>
</feature>